<sequence length="479" mass="53309">MTVILGGGISGLSAAYYALENPKLGALTLLEASNRLGGWIRSHRSQNNIIFEKGPRTIRIGTSAGENTLDLIDKLELTDTIIPINSSHPSAKNRLIYANKKLHVLPNSFGSVFKIKAPFRRPLITVLWNDFKAPKVIKEDESIYSFVERRLGKDVADYLISPMICGICAGNSKKISVKFLMKSLFEAEQQYGSIVKGIFKVTKNKIDQQKNTRSKNLNNTEFQTSAKRSVIEKWSVWSLQNGLEELPKKLMDQLSSNSRVNIELNKHCDNITFKSNGAELEINGKIKKCSRVISSLPAKTLAKLVKRQHPQLANELNEIPMVTVGVINLHFNHNILPMEAFGFLVPPSEQLPILGVIFDSCMFKQGPATVLTVMLGGDWFEQYFGDNPTKEYLLSVALENLRTILNIKDDPVEADVSILKDCIPQYIVGHSQRCDRIRDYISSHGIPLTLCGSSYEGVGMSDVILSAKNAIDSLSTTQK</sequence>
<evidence type="ECO:0000256" key="1">
    <source>
        <dbReference type="ARBA" id="ARBA00002600"/>
    </source>
</evidence>
<dbReference type="SUPFAM" id="SSF51905">
    <property type="entry name" value="FAD/NAD(P)-binding domain"/>
    <property type="match status" value="1"/>
</dbReference>
<reference evidence="13" key="2">
    <citation type="submission" date="2023-03" db="EMBL/GenBank/DDBJ databases">
        <authorList>
            <person name="Inwood S.N."/>
            <person name="Skelly J.G."/>
            <person name="Guhlin J."/>
            <person name="Harrop T.W.R."/>
            <person name="Goldson S.G."/>
            <person name="Dearden P.K."/>
        </authorList>
    </citation>
    <scope>NUCLEOTIDE SEQUENCE</scope>
    <source>
        <strain evidence="13">Lincoln</strain>
        <tissue evidence="13">Whole body</tissue>
    </source>
</reference>
<dbReference type="Proteomes" id="UP001168972">
    <property type="component" value="Unassembled WGS sequence"/>
</dbReference>
<keyword evidence="5 11" id="KW-0285">Flavoprotein</keyword>
<evidence type="ECO:0000256" key="3">
    <source>
        <dbReference type="ARBA" id="ARBA00010551"/>
    </source>
</evidence>
<accession>A0AA39FGD6</accession>
<evidence type="ECO:0000256" key="9">
    <source>
        <dbReference type="ARBA" id="ARBA00023244"/>
    </source>
</evidence>
<evidence type="ECO:0000313" key="14">
    <source>
        <dbReference type="Proteomes" id="UP001168972"/>
    </source>
</evidence>
<organism evidence="13 14">
    <name type="scientific">Microctonus hyperodae</name>
    <name type="common">Parasitoid wasp</name>
    <dbReference type="NCBI Taxonomy" id="165561"/>
    <lineage>
        <taxon>Eukaryota</taxon>
        <taxon>Metazoa</taxon>
        <taxon>Ecdysozoa</taxon>
        <taxon>Arthropoda</taxon>
        <taxon>Hexapoda</taxon>
        <taxon>Insecta</taxon>
        <taxon>Pterygota</taxon>
        <taxon>Neoptera</taxon>
        <taxon>Endopterygota</taxon>
        <taxon>Hymenoptera</taxon>
        <taxon>Apocrita</taxon>
        <taxon>Ichneumonoidea</taxon>
        <taxon>Braconidae</taxon>
        <taxon>Euphorinae</taxon>
        <taxon>Microctonus</taxon>
    </lineage>
</organism>
<comment type="similarity">
    <text evidence="3 11">Belongs to the protoporphyrinogen/coproporphyrinogen oxidase family. Protoporphyrinogen oxidase subfamily.</text>
</comment>
<comment type="cofactor">
    <cofactor evidence="11">
        <name>FAD</name>
        <dbReference type="ChEBI" id="CHEBI:57692"/>
    </cofactor>
    <text evidence="11">Binds 1 FAD per subunit.</text>
</comment>
<dbReference type="EMBL" id="JAQQBR010001831">
    <property type="protein sequence ID" value="KAK0169087.1"/>
    <property type="molecule type" value="Genomic_DNA"/>
</dbReference>
<evidence type="ECO:0000256" key="5">
    <source>
        <dbReference type="ARBA" id="ARBA00022630"/>
    </source>
</evidence>
<dbReference type="EC" id="1.3.3.4" evidence="4 11"/>
<evidence type="ECO:0000256" key="6">
    <source>
        <dbReference type="ARBA" id="ARBA00022827"/>
    </source>
</evidence>
<dbReference type="Pfam" id="PF01593">
    <property type="entry name" value="Amino_oxidase"/>
    <property type="match status" value="1"/>
</dbReference>
<comment type="function">
    <text evidence="1 11">Catalyzes the 6-electron oxidation of protoporphyrinogen-IX to form protoporphyrin-IX.</text>
</comment>
<protein>
    <recommendedName>
        <fullName evidence="4 11">Protoporphyrinogen oxidase</fullName>
        <ecNumber evidence="4 11">1.3.3.4</ecNumber>
    </recommendedName>
</protein>
<gene>
    <name evidence="13" type="ORF">PV327_002833</name>
</gene>
<name>A0AA39FGD6_MICHY</name>
<evidence type="ECO:0000256" key="4">
    <source>
        <dbReference type="ARBA" id="ARBA00012867"/>
    </source>
</evidence>
<reference evidence="13" key="1">
    <citation type="journal article" date="2023" name="bioRxiv">
        <title>Scaffold-level genome assemblies of two parasitoid biocontrol wasps reveal the parthenogenesis mechanism and an associated novel virus.</title>
        <authorList>
            <person name="Inwood S."/>
            <person name="Skelly J."/>
            <person name="Guhlin J."/>
            <person name="Harrop T."/>
            <person name="Goldson S."/>
            <person name="Dearden P."/>
        </authorList>
    </citation>
    <scope>NUCLEOTIDE SEQUENCE</scope>
    <source>
        <strain evidence="13">Lincoln</strain>
        <tissue evidence="13">Whole body</tissue>
    </source>
</reference>
<dbReference type="GO" id="GO:0006782">
    <property type="term" value="P:protoporphyrinogen IX biosynthetic process"/>
    <property type="evidence" value="ECO:0007669"/>
    <property type="project" value="UniProtKB-UniRule"/>
</dbReference>
<keyword evidence="14" id="KW-1185">Reference proteome</keyword>
<evidence type="ECO:0000256" key="11">
    <source>
        <dbReference type="RuleBase" id="RU367069"/>
    </source>
</evidence>
<comment type="caution">
    <text evidence="13">The sequence shown here is derived from an EMBL/GenBank/DDBJ whole genome shotgun (WGS) entry which is preliminary data.</text>
</comment>
<evidence type="ECO:0000256" key="7">
    <source>
        <dbReference type="ARBA" id="ARBA00023002"/>
    </source>
</evidence>
<dbReference type="GO" id="GO:0005743">
    <property type="term" value="C:mitochondrial inner membrane"/>
    <property type="evidence" value="ECO:0007669"/>
    <property type="project" value="UniProtKB-SubCell"/>
</dbReference>
<dbReference type="NCBIfam" id="TIGR00562">
    <property type="entry name" value="proto_IX_ox"/>
    <property type="match status" value="1"/>
</dbReference>
<keyword evidence="6 11" id="KW-0274">FAD</keyword>
<keyword evidence="7 11" id="KW-0560">Oxidoreductase</keyword>
<comment type="subcellular location">
    <subcellularLocation>
        <location evidence="11">Mitochondrion inner membrane</location>
    </subcellularLocation>
</comment>
<proteinExistence type="inferred from homology"/>
<evidence type="ECO:0000259" key="12">
    <source>
        <dbReference type="Pfam" id="PF01593"/>
    </source>
</evidence>
<evidence type="ECO:0000256" key="10">
    <source>
        <dbReference type="ARBA" id="ARBA00047554"/>
    </source>
</evidence>
<dbReference type="GO" id="GO:0004729">
    <property type="term" value="F:oxygen-dependent protoporphyrinogen oxidase activity"/>
    <property type="evidence" value="ECO:0007669"/>
    <property type="project" value="UniProtKB-UniRule"/>
</dbReference>
<evidence type="ECO:0000256" key="8">
    <source>
        <dbReference type="ARBA" id="ARBA00023133"/>
    </source>
</evidence>
<dbReference type="InterPro" id="IPR036188">
    <property type="entry name" value="FAD/NAD-bd_sf"/>
</dbReference>
<dbReference type="InterPro" id="IPR002937">
    <property type="entry name" value="Amino_oxidase"/>
</dbReference>
<dbReference type="SUPFAM" id="SSF54373">
    <property type="entry name" value="FAD-linked reductases, C-terminal domain"/>
    <property type="match status" value="1"/>
</dbReference>
<evidence type="ECO:0000256" key="2">
    <source>
        <dbReference type="ARBA" id="ARBA00005073"/>
    </source>
</evidence>
<dbReference type="AlphaFoldDB" id="A0AA39FGD6"/>
<keyword evidence="9 11" id="KW-0627">Porphyrin biosynthesis</keyword>
<comment type="pathway">
    <text evidence="2 11">Porphyrin-containing compound metabolism; protoporphyrin-IX biosynthesis; protoporphyrin-IX from protoporphyrinogen-IX: step 1/1.</text>
</comment>
<keyword evidence="8 11" id="KW-0350">Heme biosynthesis</keyword>
<dbReference type="Gene3D" id="3.50.50.60">
    <property type="entry name" value="FAD/NAD(P)-binding domain"/>
    <property type="match status" value="1"/>
</dbReference>
<feature type="domain" description="Amine oxidase" evidence="12">
    <location>
        <begin position="9"/>
        <end position="470"/>
    </location>
</feature>
<dbReference type="FunFam" id="3.50.50.60:FF:000193">
    <property type="entry name" value="Protoporphyrinogen oxidase"/>
    <property type="match status" value="1"/>
</dbReference>
<dbReference type="InterPro" id="IPR050464">
    <property type="entry name" value="Zeta_carotene_desat/Oxidored"/>
</dbReference>
<dbReference type="PANTHER" id="PTHR42923">
    <property type="entry name" value="PROTOPORPHYRINOGEN OXIDASE"/>
    <property type="match status" value="1"/>
</dbReference>
<dbReference type="InterPro" id="IPR004572">
    <property type="entry name" value="Protoporphyrinogen_oxidase"/>
</dbReference>
<evidence type="ECO:0000313" key="13">
    <source>
        <dbReference type="EMBL" id="KAK0169087.1"/>
    </source>
</evidence>
<dbReference type="PANTHER" id="PTHR42923:SF3">
    <property type="entry name" value="PROTOPORPHYRINOGEN OXIDASE"/>
    <property type="match status" value="1"/>
</dbReference>
<comment type="catalytic activity">
    <reaction evidence="10 11">
        <text>protoporphyrinogen IX + 3 O2 = protoporphyrin IX + 3 H2O2</text>
        <dbReference type="Rhea" id="RHEA:25576"/>
        <dbReference type="ChEBI" id="CHEBI:15379"/>
        <dbReference type="ChEBI" id="CHEBI:16240"/>
        <dbReference type="ChEBI" id="CHEBI:57306"/>
        <dbReference type="ChEBI" id="CHEBI:57307"/>
        <dbReference type="EC" id="1.3.3.4"/>
    </reaction>
</comment>